<evidence type="ECO:0000313" key="2">
    <source>
        <dbReference type="RefSeq" id="XP_065652973.1"/>
    </source>
</evidence>
<dbReference type="GeneID" id="136080285"/>
<dbReference type="Pfam" id="PF00090">
    <property type="entry name" value="TSP_1"/>
    <property type="match status" value="1"/>
</dbReference>
<dbReference type="InterPro" id="IPR036383">
    <property type="entry name" value="TSP1_rpt_sf"/>
</dbReference>
<dbReference type="InterPro" id="IPR000884">
    <property type="entry name" value="TSP1_rpt"/>
</dbReference>
<gene>
    <name evidence="2" type="primary">LOC136080285</name>
</gene>
<organism evidence="1 2">
    <name type="scientific">Hydra vulgaris</name>
    <name type="common">Hydra</name>
    <name type="synonym">Hydra attenuata</name>
    <dbReference type="NCBI Taxonomy" id="6087"/>
    <lineage>
        <taxon>Eukaryota</taxon>
        <taxon>Metazoa</taxon>
        <taxon>Cnidaria</taxon>
        <taxon>Hydrozoa</taxon>
        <taxon>Hydroidolina</taxon>
        <taxon>Anthoathecata</taxon>
        <taxon>Aplanulata</taxon>
        <taxon>Hydridae</taxon>
        <taxon>Hydra</taxon>
    </lineage>
</organism>
<sequence>MSFLFLSSGVFASYIIEVYDENDNTLWSIETFENYKNLFLVIKADSLVYEIQITANAWNSIVISKIFIPRTNTYNISVAVNGTLQFSSVNTQPMVFTDVYLYTFFDCRTNYDCTTKNLGSIKNLSIYSQTQVFWSQWSECSQCNSSFVMTKTRYCSSNQWLNCVGNSSKVKSCSNQVFWAQWSNWSNCSNSNGFMNRTRECIVLSILEWSYANQSELLEYSDFNKFKLVVDNNDTLSWL</sequence>
<keyword evidence="1" id="KW-1185">Reference proteome</keyword>
<evidence type="ECO:0000313" key="1">
    <source>
        <dbReference type="Proteomes" id="UP001652625"/>
    </source>
</evidence>
<dbReference type="Proteomes" id="UP001652625">
    <property type="component" value="Chromosome 05"/>
</dbReference>
<accession>A0ABM4BUW2</accession>
<dbReference type="RefSeq" id="XP_065652973.1">
    <property type="nucleotide sequence ID" value="XM_065796901.1"/>
</dbReference>
<reference evidence="2" key="1">
    <citation type="submission" date="2025-08" db="UniProtKB">
        <authorList>
            <consortium name="RefSeq"/>
        </authorList>
    </citation>
    <scope>IDENTIFICATION</scope>
</reference>
<proteinExistence type="predicted"/>
<protein>
    <submittedName>
        <fullName evidence="2">Uncharacterized protein LOC136080285</fullName>
    </submittedName>
</protein>
<dbReference type="SUPFAM" id="SSF82895">
    <property type="entry name" value="TSP-1 type 1 repeat"/>
    <property type="match status" value="1"/>
</dbReference>
<name>A0ABM4BUW2_HYDVU</name>